<evidence type="ECO:0000313" key="6">
    <source>
        <dbReference type="EMBL" id="KAJ7378953.1"/>
    </source>
</evidence>
<evidence type="ECO:0000256" key="5">
    <source>
        <dbReference type="SAM" id="Phobius"/>
    </source>
</evidence>
<comment type="caution">
    <text evidence="6">The sequence shown here is derived from an EMBL/GenBank/DDBJ whole genome shotgun (WGS) entry which is preliminary data.</text>
</comment>
<keyword evidence="7" id="KW-1185">Reference proteome</keyword>
<dbReference type="InterPro" id="IPR004842">
    <property type="entry name" value="SLC12A_fam"/>
</dbReference>
<organism evidence="6 7">
    <name type="scientific">Desmophyllum pertusum</name>
    <dbReference type="NCBI Taxonomy" id="174260"/>
    <lineage>
        <taxon>Eukaryota</taxon>
        <taxon>Metazoa</taxon>
        <taxon>Cnidaria</taxon>
        <taxon>Anthozoa</taxon>
        <taxon>Hexacorallia</taxon>
        <taxon>Scleractinia</taxon>
        <taxon>Caryophylliina</taxon>
        <taxon>Caryophylliidae</taxon>
        <taxon>Desmophyllum</taxon>
    </lineage>
</organism>
<dbReference type="OrthoDB" id="2020542at2759"/>
<evidence type="ECO:0000256" key="2">
    <source>
        <dbReference type="ARBA" id="ARBA00022692"/>
    </source>
</evidence>
<keyword evidence="3 5" id="KW-1133">Transmembrane helix</keyword>
<feature type="transmembrane region" description="Helical" evidence="5">
    <location>
        <begin position="12"/>
        <end position="30"/>
    </location>
</feature>
<gene>
    <name evidence="6" type="ORF">OS493_019652</name>
</gene>
<dbReference type="Proteomes" id="UP001163046">
    <property type="component" value="Unassembled WGS sequence"/>
</dbReference>
<dbReference type="AlphaFoldDB" id="A0A9W9ZE08"/>
<dbReference type="GO" id="GO:0055075">
    <property type="term" value="P:potassium ion homeostasis"/>
    <property type="evidence" value="ECO:0007669"/>
    <property type="project" value="TreeGrafter"/>
</dbReference>
<dbReference type="Gene3D" id="1.20.1740.10">
    <property type="entry name" value="Amino acid/polyamine transporter I"/>
    <property type="match status" value="1"/>
</dbReference>
<protein>
    <recommendedName>
        <fullName evidence="8">Amino acid permease/ SLC12A domain-containing protein</fullName>
    </recommendedName>
</protein>
<dbReference type="GO" id="GO:0055064">
    <property type="term" value="P:chloride ion homeostasis"/>
    <property type="evidence" value="ECO:0007669"/>
    <property type="project" value="TreeGrafter"/>
</dbReference>
<evidence type="ECO:0000256" key="1">
    <source>
        <dbReference type="ARBA" id="ARBA00004141"/>
    </source>
</evidence>
<evidence type="ECO:0000313" key="7">
    <source>
        <dbReference type="Proteomes" id="UP001163046"/>
    </source>
</evidence>
<dbReference type="GO" id="GO:1990573">
    <property type="term" value="P:potassium ion import across plasma membrane"/>
    <property type="evidence" value="ECO:0007669"/>
    <property type="project" value="TreeGrafter"/>
</dbReference>
<comment type="subcellular location">
    <subcellularLocation>
        <location evidence="1">Membrane</location>
        <topology evidence="1">Multi-pass membrane protein</topology>
    </subcellularLocation>
</comment>
<keyword evidence="2 5" id="KW-0812">Transmembrane</keyword>
<keyword evidence="4 5" id="KW-0472">Membrane</keyword>
<accession>A0A9W9ZE08</accession>
<evidence type="ECO:0000256" key="3">
    <source>
        <dbReference type="ARBA" id="ARBA00022989"/>
    </source>
</evidence>
<dbReference type="PANTHER" id="PTHR11827:SF6">
    <property type="entry name" value="SOLUTE CARRIER FAMILY 12 MEMBER 8"/>
    <property type="match status" value="1"/>
</dbReference>
<sequence>MQPRGPNQEPYAASIFVAIIAISFIMIGNLNALAPIVTMPFLLTYAAIDYAYFKLAMSYDLRQQQKIAQWKPSDLKKSPETRLISSEYQGNGKMAGYGSSVMEKHDFGDVDLGSKITWRKMILKRRRMLIKMTCRLIIARL</sequence>
<dbReference type="GO" id="GO:0016020">
    <property type="term" value="C:membrane"/>
    <property type="evidence" value="ECO:0007669"/>
    <property type="project" value="UniProtKB-SubCell"/>
</dbReference>
<dbReference type="PANTHER" id="PTHR11827">
    <property type="entry name" value="SOLUTE CARRIER FAMILY 12, CATION COTRANSPORTERS"/>
    <property type="match status" value="1"/>
</dbReference>
<reference evidence="6" key="1">
    <citation type="submission" date="2023-01" db="EMBL/GenBank/DDBJ databases">
        <title>Genome assembly of the deep-sea coral Lophelia pertusa.</title>
        <authorList>
            <person name="Herrera S."/>
            <person name="Cordes E."/>
        </authorList>
    </citation>
    <scope>NUCLEOTIDE SEQUENCE</scope>
    <source>
        <strain evidence="6">USNM1676648</strain>
        <tissue evidence="6">Polyp</tissue>
    </source>
</reference>
<dbReference type="GO" id="GO:0006884">
    <property type="term" value="P:cell volume homeostasis"/>
    <property type="evidence" value="ECO:0007669"/>
    <property type="project" value="TreeGrafter"/>
</dbReference>
<dbReference type="EMBL" id="MU826361">
    <property type="protein sequence ID" value="KAJ7378953.1"/>
    <property type="molecule type" value="Genomic_DNA"/>
</dbReference>
<dbReference type="GO" id="GO:0015379">
    <property type="term" value="F:potassium:chloride symporter activity"/>
    <property type="evidence" value="ECO:0007669"/>
    <property type="project" value="TreeGrafter"/>
</dbReference>
<evidence type="ECO:0000256" key="4">
    <source>
        <dbReference type="ARBA" id="ARBA00023136"/>
    </source>
</evidence>
<proteinExistence type="predicted"/>
<evidence type="ECO:0008006" key="8">
    <source>
        <dbReference type="Google" id="ProtNLM"/>
    </source>
</evidence>
<name>A0A9W9ZE08_9CNID</name>